<keyword evidence="7" id="KW-0482">Metalloprotease</keyword>
<feature type="domain" description="Peptidase metallopeptidase" evidence="6">
    <location>
        <begin position="78"/>
        <end position="229"/>
    </location>
</feature>
<comment type="caution">
    <text evidence="7">The sequence shown here is derived from an EMBL/GenBank/DDBJ whole genome shotgun (WGS) entry which is preliminary data.</text>
</comment>
<dbReference type="GO" id="GO:0008237">
    <property type="term" value="F:metallopeptidase activity"/>
    <property type="evidence" value="ECO:0007669"/>
    <property type="project" value="UniProtKB-KW"/>
</dbReference>
<keyword evidence="8" id="KW-1185">Reference proteome</keyword>
<evidence type="ECO:0000256" key="2">
    <source>
        <dbReference type="ARBA" id="ARBA00022723"/>
    </source>
</evidence>
<proteinExistence type="predicted"/>
<accession>A0ABV3S897</accession>
<dbReference type="Pfam" id="PF00413">
    <property type="entry name" value="Peptidase_M10"/>
    <property type="match status" value="1"/>
</dbReference>
<dbReference type="InterPro" id="IPR001818">
    <property type="entry name" value="Pept_M10_metallopeptidase"/>
</dbReference>
<keyword evidence="4" id="KW-0862">Zinc</keyword>
<evidence type="ECO:0000256" key="1">
    <source>
        <dbReference type="ARBA" id="ARBA00022670"/>
    </source>
</evidence>
<dbReference type="EC" id="3.4.24.-" evidence="7"/>
<dbReference type="InterPro" id="IPR024079">
    <property type="entry name" value="MetalloPept_cat_dom_sf"/>
</dbReference>
<evidence type="ECO:0000256" key="4">
    <source>
        <dbReference type="ARBA" id="ARBA00022833"/>
    </source>
</evidence>
<dbReference type="Gene3D" id="3.40.390.10">
    <property type="entry name" value="Collagenase (Catalytic Domain)"/>
    <property type="match status" value="1"/>
</dbReference>
<keyword evidence="3 7" id="KW-0378">Hydrolase</keyword>
<sequence>MRISRIIKLIIIVAAATYLFQNPDKVTQGREWASEKVQQWAVLLDEKGDQYRSPEKTSTANNDTAVQEPNTHDATHLDGAVWAKKTLKVYFDVPADSMPEYSAAWRRAFDSWNAVDVLTLVAVADKSKADIVLTTEDRSDTQQAGVAQTQFLVNPLTGKRVMTHVEAKLNVHYLNYYSATRKANTAEHELGHALGLDHTADRESVMQTQGSEYGIQAVDINRLKALYQN</sequence>
<gene>
    <name evidence="7" type="ORF">AB3K24_09595</name>
</gene>
<dbReference type="InterPro" id="IPR021190">
    <property type="entry name" value="Pept_M10A"/>
</dbReference>
<evidence type="ECO:0000256" key="5">
    <source>
        <dbReference type="SAM" id="MobiDB-lite"/>
    </source>
</evidence>
<dbReference type="RefSeq" id="WP_367975398.1">
    <property type="nucleotide sequence ID" value="NZ_JBFPEQ010000001.1"/>
</dbReference>
<dbReference type="InterPro" id="IPR006026">
    <property type="entry name" value="Peptidase_Metallo"/>
</dbReference>
<keyword evidence="1" id="KW-0645">Protease</keyword>
<evidence type="ECO:0000259" key="6">
    <source>
        <dbReference type="SMART" id="SM00235"/>
    </source>
</evidence>
<organism evidence="7 8">
    <name type="scientific">Leuconostoc aquikimchii</name>
    <dbReference type="NCBI Taxonomy" id="3236804"/>
    <lineage>
        <taxon>Bacteria</taxon>
        <taxon>Bacillati</taxon>
        <taxon>Bacillota</taxon>
        <taxon>Bacilli</taxon>
        <taxon>Lactobacillales</taxon>
        <taxon>Lactobacillaceae</taxon>
        <taxon>Leuconostoc</taxon>
    </lineage>
</organism>
<keyword evidence="2" id="KW-0479">Metal-binding</keyword>
<reference evidence="7 8" key="1">
    <citation type="submission" date="2024-07" db="EMBL/GenBank/DDBJ databases">
        <authorList>
            <person name="Yun M."/>
        </authorList>
    </citation>
    <scope>NUCLEOTIDE SEQUENCE [LARGE SCALE GENOMIC DNA]</scope>
    <source>
        <strain evidence="7 8">MS01</strain>
    </source>
</reference>
<dbReference type="SUPFAM" id="SSF55486">
    <property type="entry name" value="Metalloproteases ('zincins'), catalytic domain"/>
    <property type="match status" value="1"/>
</dbReference>
<protein>
    <submittedName>
        <fullName evidence="7">Matrixin family metalloprotease</fullName>
        <ecNumber evidence="7">3.4.24.-</ecNumber>
    </submittedName>
</protein>
<feature type="region of interest" description="Disordered" evidence="5">
    <location>
        <begin position="51"/>
        <end position="71"/>
    </location>
</feature>
<name>A0ABV3S897_9LACO</name>
<dbReference type="EMBL" id="JBFPER010000001">
    <property type="protein sequence ID" value="MEX0381580.1"/>
    <property type="molecule type" value="Genomic_DNA"/>
</dbReference>
<dbReference type="PRINTS" id="PR00138">
    <property type="entry name" value="MATRIXIN"/>
</dbReference>
<dbReference type="CDD" id="cd04268">
    <property type="entry name" value="ZnMc_MMP_like"/>
    <property type="match status" value="1"/>
</dbReference>
<dbReference type="SMART" id="SM00235">
    <property type="entry name" value="ZnMc"/>
    <property type="match status" value="1"/>
</dbReference>
<evidence type="ECO:0000256" key="3">
    <source>
        <dbReference type="ARBA" id="ARBA00022801"/>
    </source>
</evidence>
<evidence type="ECO:0000313" key="8">
    <source>
        <dbReference type="Proteomes" id="UP001556617"/>
    </source>
</evidence>
<dbReference type="Proteomes" id="UP001556617">
    <property type="component" value="Unassembled WGS sequence"/>
</dbReference>
<evidence type="ECO:0000313" key="7">
    <source>
        <dbReference type="EMBL" id="MEX0381580.1"/>
    </source>
</evidence>
<feature type="compositionally biased region" description="Polar residues" evidence="5">
    <location>
        <begin position="56"/>
        <end position="69"/>
    </location>
</feature>